<dbReference type="EMBL" id="CAJFCW020000005">
    <property type="protein sequence ID" value="CAG9117406.1"/>
    <property type="molecule type" value="Genomic_DNA"/>
</dbReference>
<dbReference type="SMART" id="SM00702">
    <property type="entry name" value="P4Hc"/>
    <property type="match status" value="1"/>
</dbReference>
<dbReference type="InterPro" id="IPR045054">
    <property type="entry name" value="P4HA-like"/>
</dbReference>
<evidence type="ECO:0000256" key="1">
    <source>
        <dbReference type="ARBA" id="ARBA00001961"/>
    </source>
</evidence>
<feature type="chain" id="PRO_5035595392" description="Fe2OG dioxygenase domain-containing protein" evidence="8">
    <location>
        <begin position="21"/>
        <end position="328"/>
    </location>
</feature>
<dbReference type="PANTHER" id="PTHR10869:SF215">
    <property type="entry name" value="FE2OG DIOXYGENASE DOMAIN-CONTAINING PROTEIN"/>
    <property type="match status" value="1"/>
</dbReference>
<evidence type="ECO:0000313" key="10">
    <source>
        <dbReference type="EMBL" id="CAD5223253.1"/>
    </source>
</evidence>
<feature type="domain" description="Fe2OG dioxygenase" evidence="9">
    <location>
        <begin position="148"/>
        <end position="263"/>
    </location>
</feature>
<dbReference type="PANTHER" id="PTHR10869">
    <property type="entry name" value="PROLYL 4-HYDROXYLASE ALPHA SUBUNIT"/>
    <property type="match status" value="1"/>
</dbReference>
<dbReference type="EMBL" id="CAJFDH010000005">
    <property type="protein sequence ID" value="CAD5223253.1"/>
    <property type="molecule type" value="Genomic_DNA"/>
</dbReference>
<dbReference type="AlphaFoldDB" id="A0A811L2E5"/>
<evidence type="ECO:0000256" key="8">
    <source>
        <dbReference type="SAM" id="SignalP"/>
    </source>
</evidence>
<keyword evidence="6" id="KW-0408">Iron</keyword>
<sequence>MYWKLHWTLLQHFLIHIVIGNRIDHLLENLDIKNTWTKSDLILCTNPRIPFENPELHCETVISQHFTLLDVEYLSIQPVLIRFHKFGNKTMLKEIQNKFRKSDEVEEQVVEGAESAMNHRGRVADGLWLEPHEECILPLFHKIQQNLRLNPAIAENFLILKYDKNGHYAPHYDHLFPMTIDYDNGWFEYFGNRMATALLIVQPAEVGGGTVFPNLELVVQPGAGDLLLWFNADSNDDREYNSLHAGCPIEKGQKMAVSLWLRGNFQDQLYCPTYSSRYTSYDMIKQLGSKRSHPQFDTRPQIPREYGGYWDDEDYDDDGDGSDILHVV</sequence>
<evidence type="ECO:0000256" key="7">
    <source>
        <dbReference type="SAM" id="MobiDB-lite"/>
    </source>
</evidence>
<keyword evidence="2" id="KW-0479">Metal-binding</keyword>
<proteinExistence type="predicted"/>
<name>A0A811L2E5_9BILA</name>
<feature type="signal peptide" evidence="8">
    <location>
        <begin position="1"/>
        <end position="20"/>
    </location>
</feature>
<comment type="caution">
    <text evidence="10">The sequence shown here is derived from an EMBL/GenBank/DDBJ whole genome shotgun (WGS) entry which is preliminary data.</text>
</comment>
<dbReference type="GO" id="GO:0005506">
    <property type="term" value="F:iron ion binding"/>
    <property type="evidence" value="ECO:0007669"/>
    <property type="project" value="InterPro"/>
</dbReference>
<protein>
    <recommendedName>
        <fullName evidence="9">Fe2OG dioxygenase domain-containing protein</fullName>
    </recommendedName>
</protein>
<dbReference type="InterPro" id="IPR006620">
    <property type="entry name" value="Pro_4_hyd_alph"/>
</dbReference>
<comment type="cofactor">
    <cofactor evidence="1">
        <name>L-ascorbate</name>
        <dbReference type="ChEBI" id="CHEBI:38290"/>
    </cofactor>
</comment>
<accession>A0A811L2E5</accession>
<dbReference type="PROSITE" id="PS51471">
    <property type="entry name" value="FE2OG_OXY"/>
    <property type="match status" value="1"/>
</dbReference>
<dbReference type="Proteomes" id="UP000614601">
    <property type="component" value="Unassembled WGS sequence"/>
</dbReference>
<dbReference type="GO" id="GO:0005783">
    <property type="term" value="C:endoplasmic reticulum"/>
    <property type="evidence" value="ECO:0007669"/>
    <property type="project" value="TreeGrafter"/>
</dbReference>
<keyword evidence="4" id="KW-0223">Dioxygenase</keyword>
<dbReference type="Proteomes" id="UP000783686">
    <property type="component" value="Unassembled WGS sequence"/>
</dbReference>
<dbReference type="Gene3D" id="2.60.120.620">
    <property type="entry name" value="q2cbj1_9rhob like domain"/>
    <property type="match status" value="1"/>
</dbReference>
<reference evidence="10" key="1">
    <citation type="submission" date="2020-09" db="EMBL/GenBank/DDBJ databases">
        <authorList>
            <person name="Kikuchi T."/>
        </authorList>
    </citation>
    <scope>NUCLEOTIDE SEQUENCE</scope>
    <source>
        <strain evidence="10">SH1</strain>
    </source>
</reference>
<dbReference type="InterPro" id="IPR044862">
    <property type="entry name" value="Pro_4_hyd_alph_FE2OG_OXY"/>
</dbReference>
<dbReference type="GO" id="GO:0004656">
    <property type="term" value="F:procollagen-proline 4-dioxygenase activity"/>
    <property type="evidence" value="ECO:0007669"/>
    <property type="project" value="TreeGrafter"/>
</dbReference>
<evidence type="ECO:0000256" key="6">
    <source>
        <dbReference type="ARBA" id="ARBA00023004"/>
    </source>
</evidence>
<keyword evidence="5" id="KW-0560">Oxidoreductase</keyword>
<keyword evidence="8" id="KW-0732">Signal</keyword>
<dbReference type="Pfam" id="PF13640">
    <property type="entry name" value="2OG-FeII_Oxy_3"/>
    <property type="match status" value="1"/>
</dbReference>
<gene>
    <name evidence="10" type="ORF">BOKJ2_LOCUS10051</name>
</gene>
<keyword evidence="11" id="KW-1185">Reference proteome</keyword>
<dbReference type="OrthoDB" id="420380at2759"/>
<feature type="region of interest" description="Disordered" evidence="7">
    <location>
        <begin position="291"/>
        <end position="317"/>
    </location>
</feature>
<dbReference type="GO" id="GO:0031418">
    <property type="term" value="F:L-ascorbic acid binding"/>
    <property type="evidence" value="ECO:0007669"/>
    <property type="project" value="UniProtKB-KW"/>
</dbReference>
<evidence type="ECO:0000256" key="4">
    <source>
        <dbReference type="ARBA" id="ARBA00022964"/>
    </source>
</evidence>
<keyword evidence="3" id="KW-0847">Vitamin C</keyword>
<evidence type="ECO:0000256" key="5">
    <source>
        <dbReference type="ARBA" id="ARBA00023002"/>
    </source>
</evidence>
<evidence type="ECO:0000313" key="11">
    <source>
        <dbReference type="Proteomes" id="UP000614601"/>
    </source>
</evidence>
<evidence type="ECO:0000256" key="2">
    <source>
        <dbReference type="ARBA" id="ARBA00022723"/>
    </source>
</evidence>
<organism evidence="10 11">
    <name type="scientific">Bursaphelenchus okinawaensis</name>
    <dbReference type="NCBI Taxonomy" id="465554"/>
    <lineage>
        <taxon>Eukaryota</taxon>
        <taxon>Metazoa</taxon>
        <taxon>Ecdysozoa</taxon>
        <taxon>Nematoda</taxon>
        <taxon>Chromadorea</taxon>
        <taxon>Rhabditida</taxon>
        <taxon>Tylenchina</taxon>
        <taxon>Tylenchomorpha</taxon>
        <taxon>Aphelenchoidea</taxon>
        <taxon>Aphelenchoididae</taxon>
        <taxon>Bursaphelenchus</taxon>
    </lineage>
</organism>
<evidence type="ECO:0000256" key="3">
    <source>
        <dbReference type="ARBA" id="ARBA00022896"/>
    </source>
</evidence>
<dbReference type="InterPro" id="IPR005123">
    <property type="entry name" value="Oxoglu/Fe-dep_dioxygenase_dom"/>
</dbReference>
<evidence type="ECO:0000259" key="9">
    <source>
        <dbReference type="PROSITE" id="PS51471"/>
    </source>
</evidence>